<dbReference type="EMBL" id="MHCA01000035">
    <property type="protein sequence ID" value="OGY11523.1"/>
    <property type="molecule type" value="Genomic_DNA"/>
</dbReference>
<dbReference type="InterPro" id="IPR038731">
    <property type="entry name" value="RgtA/B/C-like"/>
</dbReference>
<gene>
    <name evidence="10" type="ORF">A3F61_01510</name>
</gene>
<keyword evidence="2" id="KW-1003">Cell membrane</keyword>
<accession>A0A1G1V835</accession>
<evidence type="ECO:0000256" key="5">
    <source>
        <dbReference type="ARBA" id="ARBA00022692"/>
    </source>
</evidence>
<dbReference type="STRING" id="1797517.A3F61_01510"/>
<feature type="transmembrane region" description="Helical" evidence="8">
    <location>
        <begin position="259"/>
        <end position="276"/>
    </location>
</feature>
<dbReference type="Proteomes" id="UP000178272">
    <property type="component" value="Unassembled WGS sequence"/>
</dbReference>
<dbReference type="GO" id="GO:0005886">
    <property type="term" value="C:plasma membrane"/>
    <property type="evidence" value="ECO:0007669"/>
    <property type="project" value="UniProtKB-SubCell"/>
</dbReference>
<dbReference type="InterPro" id="IPR050297">
    <property type="entry name" value="LipidA_mod_glycosyltrf_83"/>
</dbReference>
<keyword evidence="3" id="KW-0328">Glycosyltransferase</keyword>
<evidence type="ECO:0000256" key="8">
    <source>
        <dbReference type="SAM" id="Phobius"/>
    </source>
</evidence>
<dbReference type="GO" id="GO:0009103">
    <property type="term" value="P:lipopolysaccharide biosynthetic process"/>
    <property type="evidence" value="ECO:0007669"/>
    <property type="project" value="UniProtKB-ARBA"/>
</dbReference>
<evidence type="ECO:0000256" key="7">
    <source>
        <dbReference type="ARBA" id="ARBA00023136"/>
    </source>
</evidence>
<feature type="transmembrane region" description="Helical" evidence="8">
    <location>
        <begin position="224"/>
        <end position="247"/>
    </location>
</feature>
<dbReference type="Pfam" id="PF13231">
    <property type="entry name" value="PMT_2"/>
    <property type="match status" value="1"/>
</dbReference>
<keyword evidence="7 8" id="KW-0472">Membrane</keyword>
<organism evidence="10 11">
    <name type="scientific">Candidatus Blackburnbacteria bacterium RIFCSPHIGHO2_12_FULL_41_13b</name>
    <dbReference type="NCBI Taxonomy" id="1797517"/>
    <lineage>
        <taxon>Bacteria</taxon>
        <taxon>Candidatus Blackburniibacteriota</taxon>
    </lineage>
</organism>
<dbReference type="GO" id="GO:0016763">
    <property type="term" value="F:pentosyltransferase activity"/>
    <property type="evidence" value="ECO:0007669"/>
    <property type="project" value="TreeGrafter"/>
</dbReference>
<comment type="subcellular location">
    <subcellularLocation>
        <location evidence="1">Cell membrane</location>
        <topology evidence="1">Multi-pass membrane protein</topology>
    </subcellularLocation>
</comment>
<sequence>MIPVILLLLAAAKYGYQALVLAPFEIDQEFLAMEAWNFLKEGNPTLVGAHTSAGDIYIGPGYTYLVTAVMGLTRLNPWSINLLSALWATLAVMSIYFIGTKLFSRITGVIAALFAATSINYLNLTQVPPLVVPLSLVSLLTFYCLFQIGRQRHAFLLAITLAGIGLHLHFTGLYLLVFIILWVVINRFKISLIDWLKAAGILLVFLSPFILFDLRHNFLNSRNLITLLLTTSNLRVILGTLGRSVILALSDAGVLVNNFQSYNLLVGSLVILGGLFQRHKLLLAWIIFPIIVNGLYAGGLLPYYYMFHQAQVFLIAGLLLAKLAKNEWGMTALLILGLLYSFLNWRWHWQQGRGFNLANKLAAFELVKTHAGTTNVNLSFTVDHTRRGGLDFLRRYYGFDEGLLPNRPTYTLVSPHGWQRLKADATFGEIDVILPPASR</sequence>
<feature type="transmembrane region" description="Helical" evidence="8">
    <location>
        <begin position="106"/>
        <end position="124"/>
    </location>
</feature>
<protein>
    <recommendedName>
        <fullName evidence="9">Glycosyltransferase RgtA/B/C/D-like domain-containing protein</fullName>
    </recommendedName>
</protein>
<keyword evidence="4" id="KW-0808">Transferase</keyword>
<keyword evidence="5 8" id="KW-0812">Transmembrane</keyword>
<evidence type="ECO:0000313" key="11">
    <source>
        <dbReference type="Proteomes" id="UP000178272"/>
    </source>
</evidence>
<evidence type="ECO:0000259" key="9">
    <source>
        <dbReference type="Pfam" id="PF13231"/>
    </source>
</evidence>
<comment type="caution">
    <text evidence="10">The sequence shown here is derived from an EMBL/GenBank/DDBJ whole genome shotgun (WGS) entry which is preliminary data.</text>
</comment>
<evidence type="ECO:0000256" key="2">
    <source>
        <dbReference type="ARBA" id="ARBA00022475"/>
    </source>
</evidence>
<dbReference type="PANTHER" id="PTHR33908">
    <property type="entry name" value="MANNOSYLTRANSFERASE YKCB-RELATED"/>
    <property type="match status" value="1"/>
</dbReference>
<keyword evidence="6 8" id="KW-1133">Transmembrane helix</keyword>
<feature type="domain" description="Glycosyltransferase RgtA/B/C/D-like" evidence="9">
    <location>
        <begin position="60"/>
        <end position="211"/>
    </location>
</feature>
<name>A0A1G1V835_9BACT</name>
<feature type="transmembrane region" description="Helical" evidence="8">
    <location>
        <begin position="281"/>
        <end position="297"/>
    </location>
</feature>
<evidence type="ECO:0000256" key="6">
    <source>
        <dbReference type="ARBA" id="ARBA00022989"/>
    </source>
</evidence>
<dbReference type="GO" id="GO:0010041">
    <property type="term" value="P:response to iron(III) ion"/>
    <property type="evidence" value="ECO:0007669"/>
    <property type="project" value="TreeGrafter"/>
</dbReference>
<feature type="transmembrane region" description="Helical" evidence="8">
    <location>
        <begin position="78"/>
        <end position="99"/>
    </location>
</feature>
<feature type="transmembrane region" description="Helical" evidence="8">
    <location>
        <begin position="155"/>
        <end position="183"/>
    </location>
</feature>
<dbReference type="AlphaFoldDB" id="A0A1G1V835"/>
<dbReference type="PANTHER" id="PTHR33908:SF3">
    <property type="entry name" value="UNDECAPRENYL PHOSPHATE-ALPHA-4-AMINO-4-DEOXY-L-ARABINOSE ARABINOSYL TRANSFERASE"/>
    <property type="match status" value="1"/>
</dbReference>
<feature type="transmembrane region" description="Helical" evidence="8">
    <location>
        <begin position="130"/>
        <end position="148"/>
    </location>
</feature>
<evidence type="ECO:0000256" key="4">
    <source>
        <dbReference type="ARBA" id="ARBA00022679"/>
    </source>
</evidence>
<feature type="transmembrane region" description="Helical" evidence="8">
    <location>
        <begin position="328"/>
        <end position="347"/>
    </location>
</feature>
<evidence type="ECO:0000256" key="1">
    <source>
        <dbReference type="ARBA" id="ARBA00004651"/>
    </source>
</evidence>
<proteinExistence type="predicted"/>
<reference evidence="10 11" key="1">
    <citation type="journal article" date="2016" name="Nat. Commun.">
        <title>Thousands of microbial genomes shed light on interconnected biogeochemical processes in an aquifer system.</title>
        <authorList>
            <person name="Anantharaman K."/>
            <person name="Brown C.T."/>
            <person name="Hug L.A."/>
            <person name="Sharon I."/>
            <person name="Castelle C.J."/>
            <person name="Probst A.J."/>
            <person name="Thomas B.C."/>
            <person name="Singh A."/>
            <person name="Wilkins M.J."/>
            <person name="Karaoz U."/>
            <person name="Brodie E.L."/>
            <person name="Williams K.H."/>
            <person name="Hubbard S.S."/>
            <person name="Banfield J.F."/>
        </authorList>
    </citation>
    <scope>NUCLEOTIDE SEQUENCE [LARGE SCALE GENOMIC DNA]</scope>
</reference>
<evidence type="ECO:0000313" key="10">
    <source>
        <dbReference type="EMBL" id="OGY11523.1"/>
    </source>
</evidence>
<evidence type="ECO:0000256" key="3">
    <source>
        <dbReference type="ARBA" id="ARBA00022676"/>
    </source>
</evidence>
<feature type="transmembrane region" description="Helical" evidence="8">
    <location>
        <begin position="195"/>
        <end position="212"/>
    </location>
</feature>